<dbReference type="PANTHER" id="PTHR34730:SF1">
    <property type="entry name" value="PARAQUAT-INDUCIBLE PROTEIN A"/>
    <property type="match status" value="1"/>
</dbReference>
<evidence type="ECO:0000313" key="3">
    <source>
        <dbReference type="Proteomes" id="UP001530400"/>
    </source>
</evidence>
<evidence type="ECO:0000313" key="2">
    <source>
        <dbReference type="EMBL" id="KAL3776029.1"/>
    </source>
</evidence>
<dbReference type="PANTHER" id="PTHR34730">
    <property type="entry name" value="UNNAMED PRODUCT"/>
    <property type="match status" value="1"/>
</dbReference>
<organism evidence="2 3">
    <name type="scientific">Cyclotella atomus</name>
    <dbReference type="NCBI Taxonomy" id="382360"/>
    <lineage>
        <taxon>Eukaryota</taxon>
        <taxon>Sar</taxon>
        <taxon>Stramenopiles</taxon>
        <taxon>Ochrophyta</taxon>
        <taxon>Bacillariophyta</taxon>
        <taxon>Coscinodiscophyceae</taxon>
        <taxon>Thalassiosirophycidae</taxon>
        <taxon>Stephanodiscales</taxon>
        <taxon>Stephanodiscaceae</taxon>
        <taxon>Cyclotella</taxon>
    </lineage>
</organism>
<accession>A0ABD3NJC2</accession>
<feature type="transmembrane region" description="Helical" evidence="1">
    <location>
        <begin position="350"/>
        <end position="373"/>
    </location>
</feature>
<keyword evidence="1" id="KW-0812">Transmembrane</keyword>
<evidence type="ECO:0008006" key="4">
    <source>
        <dbReference type="Google" id="ProtNLM"/>
    </source>
</evidence>
<evidence type="ECO:0000256" key="1">
    <source>
        <dbReference type="SAM" id="Phobius"/>
    </source>
</evidence>
<dbReference type="Pfam" id="PF04403">
    <property type="entry name" value="PqiA"/>
    <property type="match status" value="1"/>
</dbReference>
<comment type="caution">
    <text evidence="2">The sequence shown here is derived from an EMBL/GenBank/DDBJ whole genome shotgun (WGS) entry which is preliminary data.</text>
</comment>
<reference evidence="2 3" key="1">
    <citation type="submission" date="2024-10" db="EMBL/GenBank/DDBJ databases">
        <title>Updated reference genomes for cyclostephanoid diatoms.</title>
        <authorList>
            <person name="Roberts W.R."/>
            <person name="Alverson A.J."/>
        </authorList>
    </citation>
    <scope>NUCLEOTIDE SEQUENCE [LARGE SCALE GENOMIC DNA]</scope>
    <source>
        <strain evidence="2 3">AJA010-31</strain>
    </source>
</reference>
<keyword evidence="1" id="KW-1133">Transmembrane helix</keyword>
<keyword evidence="3" id="KW-1185">Reference proteome</keyword>
<feature type="transmembrane region" description="Helical" evidence="1">
    <location>
        <begin position="252"/>
        <end position="273"/>
    </location>
</feature>
<feature type="transmembrane region" description="Helical" evidence="1">
    <location>
        <begin position="400"/>
        <end position="419"/>
    </location>
</feature>
<keyword evidence="1" id="KW-0472">Membrane</keyword>
<dbReference type="Proteomes" id="UP001530400">
    <property type="component" value="Unassembled WGS sequence"/>
</dbReference>
<dbReference type="AlphaFoldDB" id="A0ABD3NJC2"/>
<protein>
    <recommendedName>
        <fullName evidence="4">Transmembrane protein</fullName>
    </recommendedName>
</protein>
<feature type="transmembrane region" description="Helical" evidence="1">
    <location>
        <begin position="315"/>
        <end position="338"/>
    </location>
</feature>
<proteinExistence type="predicted"/>
<dbReference type="EMBL" id="JALLPJ020001122">
    <property type="protein sequence ID" value="KAL3776029.1"/>
    <property type="molecule type" value="Genomic_DNA"/>
</dbReference>
<sequence length="451" mass="49638">MDERTASPLDLDDDAAEPETSQLLFEEKSVCLPKPHFFNSDYHAPYVRYVTTFALLLASDIGAGSSAHVETSISGKVLSSKTNLEISVFTSIGRLWEHEAYALAILIVCTSIRWPYVKLAMTLYAWITPFDIGCRRHLELNPRVLLAESEKTLFWLDILGKFAFVDSFVLIVLMVVFRATVTILFTTTDVWVSPRWGMYGFIVASILSLLGTQIALHLHRGGVCRELDKDGDKPTLNSWEGKKCLIAQSGCHAAFVLLALASSAALVVVGSTVDTFKFIYSGVTSYETTHSVISIGPNILETARDNGVMIRLLRAFYFILTMGVPLISCCIYGVLFFVKATPHSARGMFVLAETALAWSALDVYMLSTVFAVVQIPNFARHLVDECCKPCFTIEAKIDPLFTVTCAGALMSFFVGLMLVTKAQKTLFAVESVGLCCNSKHKDAVSLRSALV</sequence>
<dbReference type="InterPro" id="IPR007498">
    <property type="entry name" value="PqiA-like"/>
</dbReference>
<gene>
    <name evidence="2" type="ORF">ACHAWO_010187</name>
</gene>
<name>A0ABD3NJC2_9STRA</name>
<feature type="transmembrane region" description="Helical" evidence="1">
    <location>
        <begin position="196"/>
        <end position="216"/>
    </location>
</feature>
<feature type="transmembrane region" description="Helical" evidence="1">
    <location>
        <begin position="153"/>
        <end position="176"/>
    </location>
</feature>